<evidence type="ECO:0000313" key="2">
    <source>
        <dbReference type="EMBL" id="VFK65483.1"/>
    </source>
</evidence>
<name>A0A450ZPI4_9GAMM</name>
<protein>
    <submittedName>
        <fullName evidence="1">Putative hydrolase of the HAD superfamily</fullName>
    </submittedName>
</protein>
<dbReference type="GO" id="GO:0016787">
    <property type="term" value="F:hydrolase activity"/>
    <property type="evidence" value="ECO:0007669"/>
    <property type="project" value="UniProtKB-KW"/>
</dbReference>
<proteinExistence type="predicted"/>
<dbReference type="SFLD" id="SFLDS00003">
    <property type="entry name" value="Haloacid_Dehalogenase"/>
    <property type="match status" value="1"/>
</dbReference>
<reference evidence="1" key="1">
    <citation type="submission" date="2019-02" db="EMBL/GenBank/DDBJ databases">
        <authorList>
            <person name="Gruber-Vodicka R. H."/>
            <person name="Seah K. B. B."/>
        </authorList>
    </citation>
    <scope>NUCLEOTIDE SEQUENCE</scope>
    <source>
        <strain evidence="2">BECK_BY2</strain>
        <strain evidence="1">BECK_BY3</strain>
    </source>
</reference>
<dbReference type="InterPro" id="IPR006439">
    <property type="entry name" value="HAD-SF_hydro_IA"/>
</dbReference>
<dbReference type="Pfam" id="PF00702">
    <property type="entry name" value="Hydrolase"/>
    <property type="match status" value="1"/>
</dbReference>
<dbReference type="EMBL" id="CAADFV010000108">
    <property type="protein sequence ID" value="VFK65483.1"/>
    <property type="molecule type" value="Genomic_DNA"/>
</dbReference>
<dbReference type="PANTHER" id="PTHR43611">
    <property type="entry name" value="ALPHA-D-GLUCOSE 1-PHOSPHATE PHOSPHATASE"/>
    <property type="match status" value="1"/>
</dbReference>
<dbReference type="AlphaFoldDB" id="A0A450ZPI4"/>
<dbReference type="Gene3D" id="3.40.50.1000">
    <property type="entry name" value="HAD superfamily/HAD-like"/>
    <property type="match status" value="1"/>
</dbReference>
<organism evidence="1">
    <name type="scientific">Candidatus Kentrum sp. TUN</name>
    <dbReference type="NCBI Taxonomy" id="2126343"/>
    <lineage>
        <taxon>Bacteria</taxon>
        <taxon>Pseudomonadati</taxon>
        <taxon>Pseudomonadota</taxon>
        <taxon>Gammaproteobacteria</taxon>
        <taxon>Candidatus Kentrum</taxon>
    </lineage>
</organism>
<evidence type="ECO:0000313" key="1">
    <source>
        <dbReference type="EMBL" id="VFK55739.1"/>
    </source>
</evidence>
<dbReference type="NCBIfam" id="TIGR01509">
    <property type="entry name" value="HAD-SF-IA-v3"/>
    <property type="match status" value="1"/>
</dbReference>
<keyword evidence="1" id="KW-0378">Hydrolase</keyword>
<dbReference type="SUPFAM" id="SSF56784">
    <property type="entry name" value="HAD-like"/>
    <property type="match status" value="1"/>
</dbReference>
<dbReference type="InterPro" id="IPR023214">
    <property type="entry name" value="HAD_sf"/>
</dbReference>
<dbReference type="InterPro" id="IPR036412">
    <property type="entry name" value="HAD-like_sf"/>
</dbReference>
<dbReference type="SFLD" id="SFLDG01129">
    <property type="entry name" value="C1.5:_HAD__Beta-PGM__Phosphata"/>
    <property type="match status" value="1"/>
</dbReference>
<sequence length="208" mass="23577">MIRFIEERNQPVDLILFDVGGVLIELSGIPVLMEWTKGRMDEEELWQHWLTSPVVRRYETGRCEADEFSKGIVDELNLPVSAVEFLNEFASWPKGPCPGSRELLNVLSAPYNLASFSNTNEIYWDHFLKSGLSSYFRQHFASNQIGLVKPDKEAFLYVCHATTINSHRILFFDDNQLNVDTAKSLGMQAYCTKGAVEAGNVLKKLGLL</sequence>
<dbReference type="PANTHER" id="PTHR43611:SF3">
    <property type="entry name" value="FLAVIN MONONUCLEOTIDE HYDROLASE 1, CHLOROPLATIC"/>
    <property type="match status" value="1"/>
</dbReference>
<dbReference type="InterPro" id="IPR023198">
    <property type="entry name" value="PGP-like_dom2"/>
</dbReference>
<gene>
    <name evidence="2" type="ORF">BECKTUN1418E_GA0071001_11082</name>
    <name evidence="1" type="ORF">BECKTUN1418F_GA0071002_10737</name>
</gene>
<dbReference type="Gene3D" id="1.10.150.240">
    <property type="entry name" value="Putative phosphatase, domain 2"/>
    <property type="match status" value="1"/>
</dbReference>
<dbReference type="EMBL" id="CAADFY010000073">
    <property type="protein sequence ID" value="VFK55739.1"/>
    <property type="molecule type" value="Genomic_DNA"/>
</dbReference>
<accession>A0A450ZPI4</accession>